<dbReference type="Proteomes" id="UP000242258">
    <property type="component" value="Unassembled WGS sequence"/>
</dbReference>
<comment type="caution">
    <text evidence="1">The sequence shown here is derived from an EMBL/GenBank/DDBJ whole genome shotgun (WGS) entry which is preliminary data.</text>
</comment>
<protein>
    <submittedName>
        <fullName evidence="1">Uncharacterized protein</fullName>
    </submittedName>
</protein>
<accession>A0A1E7Q7P8</accession>
<evidence type="ECO:0000313" key="1">
    <source>
        <dbReference type="EMBL" id="OEY70103.1"/>
    </source>
</evidence>
<proteinExistence type="predicted"/>
<name>A0A1E7Q7P8_9GAMM</name>
<gene>
    <name evidence="1" type="ORF">BI198_11395</name>
</gene>
<dbReference type="EMBL" id="MKEK01000001">
    <property type="protein sequence ID" value="OEY70103.1"/>
    <property type="molecule type" value="Genomic_DNA"/>
</dbReference>
<sequence>MLSHIKDLCPQLGLFFKFFTLLFKLHLEQFKTLISGFCSILPQLQTVPLTAVYRKFSQGNGWENSILNNSNQLLIYDLPAQSGVLNWWSNSSQYGDKFIRNSDSDTEFYWAALLCHQMTCSSMQNAAN</sequence>
<keyword evidence="2" id="KW-1185">Reference proteome</keyword>
<evidence type="ECO:0000313" key="2">
    <source>
        <dbReference type="Proteomes" id="UP000242258"/>
    </source>
</evidence>
<reference evidence="2" key="1">
    <citation type="submission" date="2016-09" db="EMBL/GenBank/DDBJ databases">
        <authorList>
            <person name="Wan X."/>
            <person name="Hou S."/>
        </authorList>
    </citation>
    <scope>NUCLEOTIDE SEQUENCE [LARGE SCALE GENOMIC DNA]</scope>
    <source>
        <strain evidence="2">KH87</strain>
    </source>
</reference>
<organism evidence="1 2">
    <name type="scientific">Rheinheimera salexigens</name>
    <dbReference type="NCBI Taxonomy" id="1628148"/>
    <lineage>
        <taxon>Bacteria</taxon>
        <taxon>Pseudomonadati</taxon>
        <taxon>Pseudomonadota</taxon>
        <taxon>Gammaproteobacteria</taxon>
        <taxon>Chromatiales</taxon>
        <taxon>Chromatiaceae</taxon>
        <taxon>Rheinheimera</taxon>
    </lineage>
</organism>
<dbReference type="AlphaFoldDB" id="A0A1E7Q7P8"/>